<dbReference type="AlphaFoldDB" id="A0A1D6KGI7"/>
<evidence type="ECO:0000313" key="1">
    <source>
        <dbReference type="EMBL" id="ONM02194.1"/>
    </source>
</evidence>
<protein>
    <submittedName>
        <fullName evidence="1">Putative axial regulator YABBY 2</fullName>
    </submittedName>
</protein>
<proteinExistence type="predicted"/>
<sequence>MHKSLPCLFPTCYDVVQVTDQSGRVPPALLRFGTFCLEKTISLHSAKGLLF</sequence>
<organism evidence="1">
    <name type="scientific">Zea mays</name>
    <name type="common">Maize</name>
    <dbReference type="NCBI Taxonomy" id="4577"/>
    <lineage>
        <taxon>Eukaryota</taxon>
        <taxon>Viridiplantae</taxon>
        <taxon>Streptophyta</taxon>
        <taxon>Embryophyta</taxon>
        <taxon>Tracheophyta</taxon>
        <taxon>Spermatophyta</taxon>
        <taxon>Magnoliopsida</taxon>
        <taxon>Liliopsida</taxon>
        <taxon>Poales</taxon>
        <taxon>Poaceae</taxon>
        <taxon>PACMAD clade</taxon>
        <taxon>Panicoideae</taxon>
        <taxon>Andropogonodae</taxon>
        <taxon>Andropogoneae</taxon>
        <taxon>Tripsacinae</taxon>
        <taxon>Zea</taxon>
    </lineage>
</organism>
<dbReference type="EMBL" id="CM007647">
    <property type="protein sequence ID" value="ONM02194.1"/>
    <property type="molecule type" value="Genomic_DNA"/>
</dbReference>
<accession>A0A1D6KGI7</accession>
<name>A0A1D6KGI7_MAIZE</name>
<reference evidence="1" key="1">
    <citation type="submission" date="2015-12" db="EMBL/GenBank/DDBJ databases">
        <title>Update maize B73 reference genome by single molecule sequencing technologies.</title>
        <authorList>
            <consortium name="Maize Genome Sequencing Project"/>
            <person name="Ware D."/>
        </authorList>
    </citation>
    <scope>NUCLEOTIDE SEQUENCE [LARGE SCALE GENOMIC DNA]</scope>
    <source>
        <tissue evidence="1">Seedling</tissue>
    </source>
</reference>
<gene>
    <name evidence="1" type="ORF">ZEAMMB73_Zm00001d031109</name>
</gene>